<gene>
    <name evidence="1" type="ORF">FIBSPDRAFT_347370</name>
</gene>
<name>A0A166PWS5_9AGAM</name>
<evidence type="ECO:0000313" key="1">
    <source>
        <dbReference type="EMBL" id="KZP26530.1"/>
    </source>
</evidence>
<protein>
    <submittedName>
        <fullName evidence="1">Uncharacterized protein</fullName>
    </submittedName>
</protein>
<dbReference type="Proteomes" id="UP000076532">
    <property type="component" value="Unassembled WGS sequence"/>
</dbReference>
<reference evidence="1 2" key="1">
    <citation type="journal article" date="2016" name="Mol. Biol. Evol.">
        <title>Comparative Genomics of Early-Diverging Mushroom-Forming Fungi Provides Insights into the Origins of Lignocellulose Decay Capabilities.</title>
        <authorList>
            <person name="Nagy L.G."/>
            <person name="Riley R."/>
            <person name="Tritt A."/>
            <person name="Adam C."/>
            <person name="Daum C."/>
            <person name="Floudas D."/>
            <person name="Sun H."/>
            <person name="Yadav J.S."/>
            <person name="Pangilinan J."/>
            <person name="Larsson K.H."/>
            <person name="Matsuura K."/>
            <person name="Barry K."/>
            <person name="Labutti K."/>
            <person name="Kuo R."/>
            <person name="Ohm R.A."/>
            <person name="Bhattacharya S.S."/>
            <person name="Shirouzu T."/>
            <person name="Yoshinaga Y."/>
            <person name="Martin F.M."/>
            <person name="Grigoriev I.V."/>
            <person name="Hibbett D.S."/>
        </authorList>
    </citation>
    <scope>NUCLEOTIDE SEQUENCE [LARGE SCALE GENOMIC DNA]</scope>
    <source>
        <strain evidence="1 2">CBS 109695</strain>
    </source>
</reference>
<dbReference type="AlphaFoldDB" id="A0A166PWS5"/>
<evidence type="ECO:0000313" key="2">
    <source>
        <dbReference type="Proteomes" id="UP000076532"/>
    </source>
</evidence>
<organism evidence="1 2">
    <name type="scientific">Athelia psychrophila</name>
    <dbReference type="NCBI Taxonomy" id="1759441"/>
    <lineage>
        <taxon>Eukaryota</taxon>
        <taxon>Fungi</taxon>
        <taxon>Dikarya</taxon>
        <taxon>Basidiomycota</taxon>
        <taxon>Agaricomycotina</taxon>
        <taxon>Agaricomycetes</taxon>
        <taxon>Agaricomycetidae</taxon>
        <taxon>Atheliales</taxon>
        <taxon>Atheliaceae</taxon>
        <taxon>Athelia</taxon>
    </lineage>
</organism>
<sequence>MRSEPFVQRVAEILMKKLFDHGTGIVPAPGRPDADTLLHRTPTARMADVREAPHLLLPAMTDMHLIGIHRLMIGRECGGIGTKARGATLIRVVGEIEASIRVGTGYVLLAARQLHDALLRPPHVRRFLHASGHDAELQVLVGVYSGSILRSRLKHAPLTSGSASRLHVVRHEPLLCCFMNSRPTYPMCYHCIDEDGLGIDACCLISCGLPVAGLYCLTRWMKRCDTISILRRNKPLYKYKGTHQ</sequence>
<dbReference type="EMBL" id="KV417514">
    <property type="protein sequence ID" value="KZP26530.1"/>
    <property type="molecule type" value="Genomic_DNA"/>
</dbReference>
<keyword evidence="2" id="KW-1185">Reference proteome</keyword>
<accession>A0A166PWS5</accession>
<proteinExistence type="predicted"/>